<dbReference type="EMBL" id="OU015584">
    <property type="protein sequence ID" value="CAG5081569.1"/>
    <property type="molecule type" value="Genomic_DNA"/>
</dbReference>
<protein>
    <submittedName>
        <fullName evidence="2">Uncharacterized protein</fullName>
    </submittedName>
</protein>
<sequence>MSNFNLGKMTNDSKKTLGTFNRNSYITLFLYLIAVSLTIFFSLNQYDQIVSTSIKLVSYALYLGFMMWSLINLKNYLEATRDNDYSMDILVYAMVGIPLYIFAFFYIRGKLKNDLTDH</sequence>
<dbReference type="KEGG" id="ptan:CRYO30217_01671"/>
<evidence type="ECO:0000313" key="3">
    <source>
        <dbReference type="Proteomes" id="UP000683507"/>
    </source>
</evidence>
<keyword evidence="1" id="KW-0472">Membrane</keyword>
<organism evidence="2 3">
    <name type="scientific">Parvicella tangerina</name>
    <dbReference type="NCBI Taxonomy" id="2829795"/>
    <lineage>
        <taxon>Bacteria</taxon>
        <taxon>Pseudomonadati</taxon>
        <taxon>Bacteroidota</taxon>
        <taxon>Flavobacteriia</taxon>
        <taxon>Flavobacteriales</taxon>
        <taxon>Parvicellaceae</taxon>
        <taxon>Parvicella</taxon>
    </lineage>
</organism>
<keyword evidence="3" id="KW-1185">Reference proteome</keyword>
<keyword evidence="1" id="KW-0812">Transmembrane</keyword>
<feature type="transmembrane region" description="Helical" evidence="1">
    <location>
        <begin position="89"/>
        <end position="107"/>
    </location>
</feature>
<accession>A0A916NBS3</accession>
<reference evidence="2" key="1">
    <citation type="submission" date="2021-04" db="EMBL/GenBank/DDBJ databases">
        <authorList>
            <person name="Rodrigo-Torres L."/>
            <person name="Arahal R. D."/>
            <person name="Lucena T."/>
        </authorList>
    </citation>
    <scope>NUCLEOTIDE SEQUENCE</scope>
    <source>
        <strain evidence="2">AS29M-1</strain>
    </source>
</reference>
<keyword evidence="1" id="KW-1133">Transmembrane helix</keyword>
<feature type="transmembrane region" description="Helical" evidence="1">
    <location>
        <begin position="25"/>
        <end position="44"/>
    </location>
</feature>
<feature type="transmembrane region" description="Helical" evidence="1">
    <location>
        <begin position="56"/>
        <end position="77"/>
    </location>
</feature>
<gene>
    <name evidence="2" type="ORF">CRYO30217_01671</name>
</gene>
<name>A0A916NBS3_9FLAO</name>
<evidence type="ECO:0000256" key="1">
    <source>
        <dbReference type="SAM" id="Phobius"/>
    </source>
</evidence>
<dbReference type="AlphaFoldDB" id="A0A916NBS3"/>
<proteinExistence type="predicted"/>
<dbReference type="Proteomes" id="UP000683507">
    <property type="component" value="Chromosome"/>
</dbReference>
<evidence type="ECO:0000313" key="2">
    <source>
        <dbReference type="EMBL" id="CAG5081569.1"/>
    </source>
</evidence>